<dbReference type="Gene3D" id="3.20.20.70">
    <property type="entry name" value="Aldolase class I"/>
    <property type="match status" value="1"/>
</dbReference>
<evidence type="ECO:0000256" key="10">
    <source>
        <dbReference type="PIRNR" id="PIRNR006621"/>
    </source>
</evidence>
<feature type="binding site" evidence="9 12">
    <location>
        <position position="139"/>
    </location>
    <ligand>
        <name>FMN</name>
        <dbReference type="ChEBI" id="CHEBI:58210"/>
    </ligand>
</feature>
<name>A0A078LU46_9PSED</name>
<evidence type="ECO:0000256" key="4">
    <source>
        <dbReference type="ARBA" id="ARBA00022643"/>
    </source>
</evidence>
<keyword evidence="2 9" id="KW-0820">tRNA-binding</keyword>
<feature type="binding site" evidence="12">
    <location>
        <position position="168"/>
    </location>
    <ligand>
        <name>FMN</name>
        <dbReference type="ChEBI" id="CHEBI:58210"/>
    </ligand>
</feature>
<evidence type="ECO:0000256" key="1">
    <source>
        <dbReference type="ARBA" id="ARBA00001917"/>
    </source>
</evidence>
<feature type="site" description="Interacts with tRNA; defines subfamily-specific binding signature" evidence="9">
    <location>
        <position position="35"/>
    </location>
</feature>
<keyword evidence="7 9" id="KW-0694">RNA-binding</keyword>
<keyword evidence="6 9" id="KW-0521">NADP</keyword>
<dbReference type="GO" id="GO:0010181">
    <property type="term" value="F:FMN binding"/>
    <property type="evidence" value="ECO:0007669"/>
    <property type="project" value="UniProtKB-UniRule"/>
</dbReference>
<evidence type="ECO:0000256" key="6">
    <source>
        <dbReference type="ARBA" id="ARBA00022857"/>
    </source>
</evidence>
<feature type="binding site" evidence="9 12">
    <location>
        <begin position="223"/>
        <end position="224"/>
    </location>
    <ligand>
        <name>FMN</name>
        <dbReference type="ChEBI" id="CHEBI:58210"/>
    </ligand>
</feature>
<feature type="site" description="Interacts with tRNA; defines subfamily-specific binding signature" evidence="9">
    <location>
        <position position="299"/>
    </location>
</feature>
<dbReference type="PIRSF" id="PIRSF006621">
    <property type="entry name" value="Dus"/>
    <property type="match status" value="1"/>
</dbReference>
<comment type="catalytic activity">
    <reaction evidence="9">
        <text>5,6-dihydrouridine(16) in tRNA + NAD(+) = uridine(16) in tRNA + NADH + H(+)</text>
        <dbReference type="Rhea" id="RHEA:53380"/>
        <dbReference type="Rhea" id="RHEA-COMP:13543"/>
        <dbReference type="Rhea" id="RHEA-COMP:13544"/>
        <dbReference type="ChEBI" id="CHEBI:15378"/>
        <dbReference type="ChEBI" id="CHEBI:57540"/>
        <dbReference type="ChEBI" id="CHEBI:57945"/>
        <dbReference type="ChEBI" id="CHEBI:65315"/>
        <dbReference type="ChEBI" id="CHEBI:74443"/>
    </reaction>
</comment>
<sequence length="344" mass="37725">MQIALAPMEGLVDDILRDVLTRVGGVDWCVTEFIRVSDRLLPRASFHKLASELDNGARTRAGTPVRVQLLGSDPACLADNAARACSLGAPAIDLNFGCPAKTVNKSRGGAVLLNEPELLHAILREVRRAVPADIPVTAKMRLGFNSPDGALDCARALAEGGAEQLVVHARTKADGYKPPAHWEWVAKVQDVVAVPVFANGDIWSVEDWQRCREVSGVEDVMLGRGLVSRPDLARQISAARSGGEVEPLNWACLQPLLVDFWLQARRKMSPRYAPGRLKQWVSLLTRNYPEAVTLFDQLRRESDCERIDRLLGLDERSLGLCSQGRISSTTETERPNKLGLLARA</sequence>
<keyword evidence="8 9" id="KW-0560">Oxidoreductase</keyword>
<comment type="catalytic activity">
    <reaction evidence="9">
        <text>5,6-dihydrouridine(16) in tRNA + NADP(+) = uridine(16) in tRNA + NADPH + H(+)</text>
        <dbReference type="Rhea" id="RHEA:53376"/>
        <dbReference type="Rhea" id="RHEA-COMP:13543"/>
        <dbReference type="Rhea" id="RHEA-COMP:13544"/>
        <dbReference type="ChEBI" id="CHEBI:15378"/>
        <dbReference type="ChEBI" id="CHEBI:57783"/>
        <dbReference type="ChEBI" id="CHEBI:58349"/>
        <dbReference type="ChEBI" id="CHEBI:65315"/>
        <dbReference type="ChEBI" id="CHEBI:74443"/>
    </reaction>
</comment>
<dbReference type="InterPro" id="IPR042270">
    <property type="entry name" value="DusC_C"/>
</dbReference>
<keyword evidence="5 9" id="KW-0819">tRNA processing</keyword>
<dbReference type="STRING" id="1499686.BN1079_01150"/>
<evidence type="ECO:0000259" key="13">
    <source>
        <dbReference type="Pfam" id="PF01207"/>
    </source>
</evidence>
<gene>
    <name evidence="9" type="primary">dusC</name>
    <name evidence="14" type="ORF">BN1079_01150</name>
</gene>
<evidence type="ECO:0000256" key="8">
    <source>
        <dbReference type="ARBA" id="ARBA00023002"/>
    </source>
</evidence>
<keyword evidence="12" id="KW-0547">Nucleotide-binding</keyword>
<dbReference type="PROSITE" id="PS01136">
    <property type="entry name" value="UPF0034"/>
    <property type="match status" value="1"/>
</dbReference>
<feature type="active site" description="Proton donor" evidence="9 11">
    <location>
        <position position="98"/>
    </location>
</feature>
<dbReference type="InterPro" id="IPR032886">
    <property type="entry name" value="DusC"/>
</dbReference>
<dbReference type="OrthoDB" id="5289281at2"/>
<dbReference type="InterPro" id="IPR035587">
    <property type="entry name" value="DUS-like_FMN-bd"/>
</dbReference>
<evidence type="ECO:0000256" key="9">
    <source>
        <dbReference type="HAMAP-Rule" id="MF_02043"/>
    </source>
</evidence>
<dbReference type="SUPFAM" id="SSF51395">
    <property type="entry name" value="FMN-linked oxidoreductases"/>
    <property type="match status" value="1"/>
</dbReference>
<dbReference type="PANTHER" id="PTHR11082">
    <property type="entry name" value="TRNA-DIHYDROURIDINE SYNTHASE"/>
    <property type="match status" value="1"/>
</dbReference>
<dbReference type="Pfam" id="PF01207">
    <property type="entry name" value="Dus"/>
    <property type="match status" value="1"/>
</dbReference>
<dbReference type="PANTHER" id="PTHR11082:SF26">
    <property type="entry name" value="TRNA-DIHYDROURIDINE(16) SYNTHASE"/>
    <property type="match status" value="1"/>
</dbReference>
<comment type="cofactor">
    <cofactor evidence="1 9 10 12">
        <name>FMN</name>
        <dbReference type="ChEBI" id="CHEBI:58210"/>
    </cofactor>
</comment>
<feature type="site" description="Interacts with tRNA" evidence="9">
    <location>
        <position position="176"/>
    </location>
</feature>
<evidence type="ECO:0000256" key="5">
    <source>
        <dbReference type="ARBA" id="ARBA00022694"/>
    </source>
</evidence>
<dbReference type="GO" id="GO:0000049">
    <property type="term" value="F:tRNA binding"/>
    <property type="evidence" value="ECO:0007669"/>
    <property type="project" value="UniProtKB-UniRule"/>
</dbReference>
<accession>A0A078LU46</accession>
<evidence type="ECO:0000313" key="14">
    <source>
        <dbReference type="EMBL" id="CDZ93847.1"/>
    </source>
</evidence>
<feature type="binding site" evidence="9">
    <location>
        <begin position="199"/>
        <end position="201"/>
    </location>
    <ligand>
        <name>FMN</name>
        <dbReference type="ChEBI" id="CHEBI:58210"/>
    </ligand>
</feature>
<comment type="caution">
    <text evidence="9">Lacks conserved residue(s) required for the propagation of feature annotation.</text>
</comment>
<dbReference type="Gene3D" id="1.20.225.30">
    <property type="entry name" value="Dihydrouridine synthase, C-terminal recognition domain"/>
    <property type="match status" value="1"/>
</dbReference>
<dbReference type="Proteomes" id="UP000053902">
    <property type="component" value="Unassembled WGS sequence"/>
</dbReference>
<proteinExistence type="inferred from homology"/>
<dbReference type="EC" id="1.3.1.-" evidence="9"/>
<dbReference type="AlphaFoldDB" id="A0A078LU46"/>
<dbReference type="InterPro" id="IPR013785">
    <property type="entry name" value="Aldolase_TIM"/>
</dbReference>
<evidence type="ECO:0000313" key="15">
    <source>
        <dbReference type="Proteomes" id="UP000053902"/>
    </source>
</evidence>
<dbReference type="GO" id="GO:0102262">
    <property type="term" value="F:tRNA-dihydrouridine16 synthase activity"/>
    <property type="evidence" value="ECO:0007669"/>
    <property type="project" value="RHEA"/>
</dbReference>
<feature type="binding site" evidence="9 12">
    <location>
        <position position="68"/>
    </location>
    <ligand>
        <name>FMN</name>
        <dbReference type="ChEBI" id="CHEBI:58210"/>
    </ligand>
</feature>
<protein>
    <recommendedName>
        <fullName evidence="9">tRNA-dihydrouridine(16) synthase</fullName>
        <ecNumber evidence="9">1.3.1.-</ecNumber>
    </recommendedName>
    <alternativeName>
        <fullName evidence="9">U16-specific dihydrouridine synthase</fullName>
        <shortName evidence="9">U16-specific Dus</shortName>
    </alternativeName>
    <alternativeName>
        <fullName evidence="9">tRNA-dihydrouridine synthase C</fullName>
    </alternativeName>
</protein>
<dbReference type="HOGENOM" id="CLU_013299_0_4_6"/>
<comment type="similarity">
    <text evidence="9">Belongs to the Dus family. DusC subfamily.</text>
</comment>
<comment type="function">
    <text evidence="9">Catalyzes the synthesis of 5,6-dihydrouridine (D), a modified base found in the D-loop of most tRNAs, via the reduction of the C5-C6 double bond in target uridines. Specifically modifies U16 in tRNAs.</text>
</comment>
<keyword evidence="15" id="KW-1185">Reference proteome</keyword>
<organism evidence="14 15">
    <name type="scientific">Pseudomonas saudiphocaensis</name>
    <dbReference type="NCBI Taxonomy" id="1499686"/>
    <lineage>
        <taxon>Bacteria</taxon>
        <taxon>Pseudomonadati</taxon>
        <taxon>Pseudomonadota</taxon>
        <taxon>Gammaproteobacteria</taxon>
        <taxon>Pseudomonadales</taxon>
        <taxon>Pseudomonadaceae</taxon>
        <taxon>Pseudomonas</taxon>
    </lineage>
</organism>
<dbReference type="GO" id="GO:0050660">
    <property type="term" value="F:flavin adenine dinucleotide binding"/>
    <property type="evidence" value="ECO:0007669"/>
    <property type="project" value="InterPro"/>
</dbReference>
<evidence type="ECO:0000256" key="3">
    <source>
        <dbReference type="ARBA" id="ARBA00022630"/>
    </source>
</evidence>
<feature type="site" description="Interacts with tRNA; defines subfamily-specific binding signature" evidence="9">
    <location>
        <position position="278"/>
    </location>
</feature>
<dbReference type="HAMAP" id="MF_02043">
    <property type="entry name" value="DusC_subfam"/>
    <property type="match status" value="1"/>
</dbReference>
<dbReference type="InterPro" id="IPR018517">
    <property type="entry name" value="tRNA_hU_synthase_CS"/>
</dbReference>
<dbReference type="InterPro" id="IPR001269">
    <property type="entry name" value="DUS_fam"/>
</dbReference>
<dbReference type="CDD" id="cd02801">
    <property type="entry name" value="DUS_like_FMN"/>
    <property type="match status" value="1"/>
</dbReference>
<dbReference type="EMBL" id="CCSF01000001">
    <property type="protein sequence ID" value="CDZ93847.1"/>
    <property type="molecule type" value="Genomic_DNA"/>
</dbReference>
<evidence type="ECO:0000256" key="7">
    <source>
        <dbReference type="ARBA" id="ARBA00022884"/>
    </source>
</evidence>
<reference evidence="14 15" key="1">
    <citation type="submission" date="2014-07" db="EMBL/GenBank/DDBJ databases">
        <authorList>
            <person name="Urmite Genomes Urmite Genomes"/>
        </authorList>
    </citation>
    <scope>NUCLEOTIDE SEQUENCE [LARGE SCALE GENOMIC DNA]</scope>
    <source>
        <strain evidence="14 15">20_BN</strain>
    </source>
</reference>
<comment type="similarity">
    <text evidence="10">Belongs to the dus family.</text>
</comment>
<feature type="site" description="Interacts with tRNA; defines subfamily-specific binding signature" evidence="9">
    <location>
        <position position="276"/>
    </location>
</feature>
<keyword evidence="4 9" id="KW-0288">FMN</keyword>
<keyword evidence="3 9" id="KW-0285">Flavoprotein</keyword>
<evidence type="ECO:0000256" key="12">
    <source>
        <dbReference type="PIRSR" id="PIRSR006621-2"/>
    </source>
</evidence>
<dbReference type="eggNOG" id="COG0042">
    <property type="taxonomic scope" value="Bacteria"/>
</dbReference>
<evidence type="ECO:0000256" key="11">
    <source>
        <dbReference type="PIRSR" id="PIRSR006621-1"/>
    </source>
</evidence>
<feature type="site" description="Interacts with tRNA" evidence="9">
    <location>
        <position position="95"/>
    </location>
</feature>
<evidence type="ECO:0000256" key="2">
    <source>
        <dbReference type="ARBA" id="ARBA00022555"/>
    </source>
</evidence>
<feature type="domain" description="DUS-like FMN-binding" evidence="13">
    <location>
        <begin position="5"/>
        <end position="241"/>
    </location>
</feature>